<name>A0A314KJV5_NICAT</name>
<dbReference type="Pfam" id="PF03754">
    <property type="entry name" value="At2g31720-like"/>
    <property type="match status" value="1"/>
</dbReference>
<dbReference type="SUPFAM" id="SSF101936">
    <property type="entry name" value="DNA-binding pseudobarrel domain"/>
    <property type="match status" value="1"/>
</dbReference>
<proteinExistence type="predicted"/>
<dbReference type="PANTHER" id="PTHR31541:SF49">
    <property type="entry name" value="TF-B3 DOMAIN-CONTAINING PROTEIN"/>
    <property type="match status" value="1"/>
</dbReference>
<evidence type="ECO:0008006" key="9">
    <source>
        <dbReference type="Google" id="ProtNLM"/>
    </source>
</evidence>
<comment type="subcellular location">
    <subcellularLocation>
        <location evidence="1">Nucleus</location>
    </subcellularLocation>
</comment>
<feature type="compositionally biased region" description="Polar residues" evidence="6">
    <location>
        <begin position="46"/>
        <end position="56"/>
    </location>
</feature>
<evidence type="ECO:0000256" key="6">
    <source>
        <dbReference type="SAM" id="MobiDB-lite"/>
    </source>
</evidence>
<reference evidence="7" key="1">
    <citation type="submission" date="2016-11" db="EMBL/GenBank/DDBJ databases">
        <title>The genome of Nicotiana attenuata.</title>
        <authorList>
            <person name="Xu S."/>
            <person name="Brockmoeller T."/>
            <person name="Gaquerel E."/>
            <person name="Navarro A."/>
            <person name="Kuhl H."/>
            <person name="Gase K."/>
            <person name="Ling Z."/>
            <person name="Zhou W."/>
            <person name="Kreitzer C."/>
            <person name="Stanke M."/>
            <person name="Tang H."/>
            <person name="Lyons E."/>
            <person name="Pandey P."/>
            <person name="Pandey S.P."/>
            <person name="Timmermann B."/>
            <person name="Baldwin I.T."/>
        </authorList>
    </citation>
    <scope>NUCLEOTIDE SEQUENCE [LARGE SCALE GENOMIC DNA]</scope>
    <source>
        <strain evidence="7">UT</strain>
    </source>
</reference>
<dbReference type="GO" id="GO:0005634">
    <property type="term" value="C:nucleus"/>
    <property type="evidence" value="ECO:0007669"/>
    <property type="project" value="UniProtKB-SubCell"/>
</dbReference>
<evidence type="ECO:0000256" key="3">
    <source>
        <dbReference type="ARBA" id="ARBA00023125"/>
    </source>
</evidence>
<dbReference type="Gene3D" id="2.40.330.10">
    <property type="entry name" value="DNA-binding pseudobarrel domain"/>
    <property type="match status" value="1"/>
</dbReference>
<keyword evidence="5" id="KW-0539">Nucleus</keyword>
<feature type="region of interest" description="Disordered" evidence="6">
    <location>
        <begin position="45"/>
        <end position="77"/>
    </location>
</feature>
<keyword evidence="4" id="KW-0804">Transcription</keyword>
<evidence type="ECO:0000256" key="5">
    <source>
        <dbReference type="ARBA" id="ARBA00023242"/>
    </source>
</evidence>
<keyword evidence="3" id="KW-0238">DNA-binding</keyword>
<protein>
    <recommendedName>
        <fullName evidence="9">TF-B3 domain-containing protein</fullName>
    </recommendedName>
</protein>
<evidence type="ECO:0000256" key="4">
    <source>
        <dbReference type="ARBA" id="ARBA00023163"/>
    </source>
</evidence>
<dbReference type="Proteomes" id="UP000187609">
    <property type="component" value="Unassembled WGS sequence"/>
</dbReference>
<dbReference type="PANTHER" id="PTHR31541">
    <property type="entry name" value="B3 DOMAIN PLANT PROTEIN-RELATED"/>
    <property type="match status" value="1"/>
</dbReference>
<dbReference type="Gramene" id="OIT29681">
    <property type="protein sequence ID" value="OIT29681"/>
    <property type="gene ID" value="A4A49_16730"/>
</dbReference>
<evidence type="ECO:0000256" key="1">
    <source>
        <dbReference type="ARBA" id="ARBA00004123"/>
    </source>
</evidence>
<evidence type="ECO:0000313" key="8">
    <source>
        <dbReference type="Proteomes" id="UP000187609"/>
    </source>
</evidence>
<keyword evidence="8" id="KW-1185">Reference proteome</keyword>
<dbReference type="InterPro" id="IPR015300">
    <property type="entry name" value="DNA-bd_pseudobarrel_sf"/>
</dbReference>
<dbReference type="AlphaFoldDB" id="A0A314KJV5"/>
<accession>A0A314KJV5</accession>
<dbReference type="GO" id="GO:0003677">
    <property type="term" value="F:DNA binding"/>
    <property type="evidence" value="ECO:0007669"/>
    <property type="project" value="UniProtKB-KW"/>
</dbReference>
<dbReference type="InterPro" id="IPR005508">
    <property type="entry name" value="At2g31720-like"/>
</dbReference>
<evidence type="ECO:0000256" key="2">
    <source>
        <dbReference type="ARBA" id="ARBA00023015"/>
    </source>
</evidence>
<gene>
    <name evidence="7" type="ORF">A4A49_16730</name>
</gene>
<dbReference type="EMBL" id="MJEQ01001721">
    <property type="protein sequence ID" value="OIT29681.1"/>
    <property type="molecule type" value="Genomic_DNA"/>
</dbReference>
<evidence type="ECO:0000313" key="7">
    <source>
        <dbReference type="EMBL" id="OIT29681.1"/>
    </source>
</evidence>
<sequence>MRQLTLEDVEDIEVHPNWCPLDILGAVCERASEIHQKEKLEINKKIASSTDATSPSRMVEFPKSPTRNENSKKDGCSNNVAIVDGDDRKRTKIIMKRWEKDNFKKRLMGFDMNGFTCWKSNETTNDVLTWSIKDEFDKKISDQEENSEKKLMPTEDHEEILRREKKLKRSMDDEVQQKRILIRGSSSGLKRKRSEISDDQEEIKKKKLFKRTESELPAVFKNRINELGKKVKEVKLIIEKQVYKTDASESHNRLSIPAAQIKEKFLRDEEEEYLRTRSNIGKHVNSMTVRVMEPSLKIGELELRRWEMKKQKHKEECKTSVSYVLNGKWTDMRNHNNIKEGNIIQIWAVRMDDDELIILLLKLPHDDEEEQELLHIEVQGDSTEQEARDDK</sequence>
<organism evidence="7 8">
    <name type="scientific">Nicotiana attenuata</name>
    <name type="common">Coyote tobacco</name>
    <dbReference type="NCBI Taxonomy" id="49451"/>
    <lineage>
        <taxon>Eukaryota</taxon>
        <taxon>Viridiplantae</taxon>
        <taxon>Streptophyta</taxon>
        <taxon>Embryophyta</taxon>
        <taxon>Tracheophyta</taxon>
        <taxon>Spermatophyta</taxon>
        <taxon>Magnoliopsida</taxon>
        <taxon>eudicotyledons</taxon>
        <taxon>Gunneridae</taxon>
        <taxon>Pentapetalae</taxon>
        <taxon>asterids</taxon>
        <taxon>lamiids</taxon>
        <taxon>Solanales</taxon>
        <taxon>Solanaceae</taxon>
        <taxon>Nicotianoideae</taxon>
        <taxon>Nicotianeae</taxon>
        <taxon>Nicotiana</taxon>
    </lineage>
</organism>
<keyword evidence="2" id="KW-0805">Transcription regulation</keyword>
<comment type="caution">
    <text evidence="7">The sequence shown here is derived from an EMBL/GenBank/DDBJ whole genome shotgun (WGS) entry which is preliminary data.</text>
</comment>